<accession>A0A5B1M510</accession>
<dbReference type="InterPro" id="IPR050482">
    <property type="entry name" value="Sensor_HK_TwoCompSys"/>
</dbReference>
<feature type="transmembrane region" description="Helical" evidence="10">
    <location>
        <begin position="231"/>
        <end position="250"/>
    </location>
</feature>
<dbReference type="EC" id="2.7.13.3" evidence="2"/>
<gene>
    <name evidence="12" type="ORF">F0U47_06910</name>
</gene>
<dbReference type="GO" id="GO:0005524">
    <property type="term" value="F:ATP binding"/>
    <property type="evidence" value="ECO:0007669"/>
    <property type="project" value="UniProtKB-KW"/>
</dbReference>
<keyword evidence="3" id="KW-0597">Phosphoprotein</keyword>
<keyword evidence="13" id="KW-1185">Reference proteome</keyword>
<dbReference type="InterPro" id="IPR029016">
    <property type="entry name" value="GAF-like_dom_sf"/>
</dbReference>
<dbReference type="PANTHER" id="PTHR24421">
    <property type="entry name" value="NITRATE/NITRITE SENSOR PROTEIN NARX-RELATED"/>
    <property type="match status" value="1"/>
</dbReference>
<comment type="catalytic activity">
    <reaction evidence="1">
        <text>ATP + protein L-histidine = ADP + protein N-phospho-L-histidine.</text>
        <dbReference type="EC" id="2.7.13.3"/>
    </reaction>
</comment>
<dbReference type="GO" id="GO:0016020">
    <property type="term" value="C:membrane"/>
    <property type="evidence" value="ECO:0007669"/>
    <property type="project" value="InterPro"/>
</dbReference>
<keyword evidence="10" id="KW-0812">Transmembrane</keyword>
<evidence type="ECO:0000259" key="11">
    <source>
        <dbReference type="SMART" id="SM00387"/>
    </source>
</evidence>
<dbReference type="Gene3D" id="3.30.565.10">
    <property type="entry name" value="Histidine kinase-like ATPase, C-terminal domain"/>
    <property type="match status" value="1"/>
</dbReference>
<comment type="caution">
    <text evidence="12">The sequence shown here is derived from an EMBL/GenBank/DDBJ whole genome shotgun (WGS) entry which is preliminary data.</text>
</comment>
<dbReference type="GO" id="GO:0046983">
    <property type="term" value="F:protein dimerization activity"/>
    <property type="evidence" value="ECO:0007669"/>
    <property type="project" value="InterPro"/>
</dbReference>
<evidence type="ECO:0000256" key="5">
    <source>
        <dbReference type="ARBA" id="ARBA00022741"/>
    </source>
</evidence>
<feature type="transmembrane region" description="Helical" evidence="10">
    <location>
        <begin position="149"/>
        <end position="170"/>
    </location>
</feature>
<dbReference type="InterPro" id="IPR011712">
    <property type="entry name" value="Sig_transdc_His_kin_sub3_dim/P"/>
</dbReference>
<evidence type="ECO:0000313" key="12">
    <source>
        <dbReference type="EMBL" id="KAA1427229.1"/>
    </source>
</evidence>
<evidence type="ECO:0000256" key="1">
    <source>
        <dbReference type="ARBA" id="ARBA00000085"/>
    </source>
</evidence>
<evidence type="ECO:0000256" key="4">
    <source>
        <dbReference type="ARBA" id="ARBA00022679"/>
    </source>
</evidence>
<reference evidence="12 13" key="1">
    <citation type="submission" date="2019-09" db="EMBL/GenBank/DDBJ databases">
        <title>Nocardioides panacisoli sp. nov., isolated from the soil of a ginseng field.</title>
        <authorList>
            <person name="Cho C."/>
        </authorList>
    </citation>
    <scope>NUCLEOTIDE SEQUENCE [LARGE SCALE GENOMIC DNA]</scope>
    <source>
        <strain evidence="12 13">BN140041</strain>
    </source>
</reference>
<evidence type="ECO:0000313" key="13">
    <source>
        <dbReference type="Proteomes" id="UP000324351"/>
    </source>
</evidence>
<dbReference type="CDD" id="cd16917">
    <property type="entry name" value="HATPase_UhpB-NarQ-NarX-like"/>
    <property type="match status" value="1"/>
</dbReference>
<protein>
    <recommendedName>
        <fullName evidence="2">histidine kinase</fullName>
        <ecNumber evidence="2">2.7.13.3</ecNumber>
    </recommendedName>
</protein>
<dbReference type="Pfam" id="PF02518">
    <property type="entry name" value="HATPase_c"/>
    <property type="match status" value="1"/>
</dbReference>
<evidence type="ECO:0000256" key="3">
    <source>
        <dbReference type="ARBA" id="ARBA00022553"/>
    </source>
</evidence>
<dbReference type="EMBL" id="VUJW01000003">
    <property type="protein sequence ID" value="KAA1427229.1"/>
    <property type="molecule type" value="Genomic_DNA"/>
</dbReference>
<dbReference type="GO" id="GO:0000155">
    <property type="term" value="F:phosphorelay sensor kinase activity"/>
    <property type="evidence" value="ECO:0007669"/>
    <property type="project" value="InterPro"/>
</dbReference>
<keyword evidence="7" id="KW-0067">ATP-binding</keyword>
<dbReference type="Gene3D" id="3.30.450.40">
    <property type="match status" value="1"/>
</dbReference>
<evidence type="ECO:0000256" key="7">
    <source>
        <dbReference type="ARBA" id="ARBA00022840"/>
    </source>
</evidence>
<feature type="transmembrane region" description="Helical" evidence="10">
    <location>
        <begin position="82"/>
        <end position="102"/>
    </location>
</feature>
<feature type="domain" description="Histidine kinase/HSP90-like ATPase" evidence="11">
    <location>
        <begin position="591"/>
        <end position="680"/>
    </location>
</feature>
<proteinExistence type="predicted"/>
<evidence type="ECO:0000256" key="9">
    <source>
        <dbReference type="SAM" id="MobiDB-lite"/>
    </source>
</evidence>
<keyword evidence="10" id="KW-1133">Transmembrane helix</keyword>
<dbReference type="SMART" id="SM00387">
    <property type="entry name" value="HATPase_c"/>
    <property type="match status" value="1"/>
</dbReference>
<evidence type="ECO:0000256" key="8">
    <source>
        <dbReference type="ARBA" id="ARBA00023012"/>
    </source>
</evidence>
<keyword evidence="6" id="KW-0418">Kinase</keyword>
<name>A0A5B1M510_9ACTN</name>
<dbReference type="Gene3D" id="1.20.5.1930">
    <property type="match status" value="1"/>
</dbReference>
<dbReference type="Pfam" id="PF07730">
    <property type="entry name" value="HisKA_3"/>
    <property type="match status" value="1"/>
</dbReference>
<evidence type="ECO:0000256" key="10">
    <source>
        <dbReference type="SAM" id="Phobius"/>
    </source>
</evidence>
<evidence type="ECO:0000256" key="2">
    <source>
        <dbReference type="ARBA" id="ARBA00012438"/>
    </source>
</evidence>
<dbReference type="SUPFAM" id="SSF55781">
    <property type="entry name" value="GAF domain-like"/>
    <property type="match status" value="1"/>
</dbReference>
<feature type="transmembrane region" description="Helical" evidence="10">
    <location>
        <begin position="201"/>
        <end position="219"/>
    </location>
</feature>
<feature type="transmembrane region" description="Helical" evidence="10">
    <location>
        <begin position="57"/>
        <end position="75"/>
    </location>
</feature>
<keyword evidence="5" id="KW-0547">Nucleotide-binding</keyword>
<dbReference type="InterPro" id="IPR036890">
    <property type="entry name" value="HATPase_C_sf"/>
</dbReference>
<dbReference type="SUPFAM" id="SSF55874">
    <property type="entry name" value="ATPase domain of HSP90 chaperone/DNA topoisomerase II/histidine kinase"/>
    <property type="match status" value="1"/>
</dbReference>
<dbReference type="InterPro" id="IPR003594">
    <property type="entry name" value="HATPase_dom"/>
</dbReference>
<feature type="transmembrane region" description="Helical" evidence="10">
    <location>
        <begin position="31"/>
        <end position="51"/>
    </location>
</feature>
<keyword evidence="10" id="KW-0472">Membrane</keyword>
<keyword evidence="8" id="KW-0902">Two-component regulatory system</keyword>
<dbReference type="PANTHER" id="PTHR24421:SF10">
    <property type="entry name" value="NITRATE_NITRITE SENSOR PROTEIN NARQ"/>
    <property type="match status" value="1"/>
</dbReference>
<keyword evidence="4" id="KW-0808">Transferase</keyword>
<feature type="transmembrane region" description="Helical" evidence="10">
    <location>
        <begin position="256"/>
        <end position="274"/>
    </location>
</feature>
<dbReference type="RefSeq" id="WP_149749597.1">
    <property type="nucleotide sequence ID" value="NZ_VUJW01000003.1"/>
</dbReference>
<organism evidence="12 13">
    <name type="scientific">Nocardioides antri</name>
    <dbReference type="NCBI Taxonomy" id="2607659"/>
    <lineage>
        <taxon>Bacteria</taxon>
        <taxon>Bacillati</taxon>
        <taxon>Actinomycetota</taxon>
        <taxon>Actinomycetes</taxon>
        <taxon>Propionibacteriales</taxon>
        <taxon>Nocardioidaceae</taxon>
        <taxon>Nocardioides</taxon>
    </lineage>
</organism>
<evidence type="ECO:0000256" key="6">
    <source>
        <dbReference type="ARBA" id="ARBA00022777"/>
    </source>
</evidence>
<sequence>MSAAASADRAPAEPPRPPAADDDAPSPVREVGVAVVGLVVLGLVGYGAWLGLHVSNLHNGLLALTFTAVGLYVLRMRPGHRIGLLFVVAGVQSAVMYFGRQYGLHDDPLPAGDWLAWFSIWQIPISMAVVGLSVMIFPTGRLLSPRWRVAATVMVVLCVLLAVASALWPIEDDWRSDALEFPFEFGMHEEVTGWLEPVQRVGYQALLVLWVAAVVVRIRRASGDETRQLRWFVSAVAVMAVVLTGGLVTIGSAVPGLIATALVPVAAGVAILKYRLYGIDPVINKAIVVGVLALAITAGYVAVVVGVGRLLPVGSGILSLAATALVAVAFEPVRRRAQGLADRLVYGHRATPYETLAQLSAQLDEGSDALLDGIAATVAKGVGATMVEVWVGDDDALTRAAAWPEPAGSRPRAALADLGGRRRHVLPVVRHGEVRGAIVVAKPAGAQLTQVERQLLVDLVAQTGLVIDHQAQEQQLRAAARRIVTAADEARRRIERDLHDGAQQRLVALSIDLAVLAERAEAVGAPDLAARASSARAGLAEATTELRELARGVHPTILTESGLAAAIDALADRATVPVRVDLDLDGRPPPEAEVTAYFVVAEALTNAARHAHATAVEVSVARVDDCLRVAVTDDGVGGADPGRGTGLQGLADRLRTLGGTLSVVSRPGRGSTISAVIPCG</sequence>
<dbReference type="Proteomes" id="UP000324351">
    <property type="component" value="Unassembled WGS sequence"/>
</dbReference>
<feature type="transmembrane region" description="Helical" evidence="10">
    <location>
        <begin position="286"/>
        <end position="307"/>
    </location>
</feature>
<dbReference type="AlphaFoldDB" id="A0A5B1M510"/>
<feature type="region of interest" description="Disordered" evidence="9">
    <location>
        <begin position="1"/>
        <end position="26"/>
    </location>
</feature>
<feature type="transmembrane region" description="Helical" evidence="10">
    <location>
        <begin position="114"/>
        <end position="137"/>
    </location>
</feature>
<reference evidence="12 13" key="2">
    <citation type="submission" date="2019-09" db="EMBL/GenBank/DDBJ databases">
        <authorList>
            <person name="Jin C."/>
        </authorList>
    </citation>
    <scope>NUCLEOTIDE SEQUENCE [LARGE SCALE GENOMIC DNA]</scope>
    <source>
        <strain evidence="12 13">BN140041</strain>
    </source>
</reference>